<evidence type="ECO:0000256" key="1">
    <source>
        <dbReference type="SAM" id="MobiDB-lite"/>
    </source>
</evidence>
<sequence length="301" mass="33594">MDVIDLTQDDDPPTGDAPSSQLNDALRRATLSEDGWEFADPPEPNPTSVAEKRHADMTRASTEHAEREIGGDALRLLQVSTHMRQMQLGFGANGIIGLQEPTKLSKATNRAVAEASSSRGTQLSQRGTQHSQGRTQPSRGTQSSQAGTQSTQVGTQLSQGGTQLSRGGTRLWQTRLKPKGDMIALEKPDPSTWRKLARLPTTTICRMDALNCYKLTVNDLGALIPTYKTYKDRTIHLYSAINVEFVAWVKYGGPDAFEAMLDKLQKEWERGRRKTQFWHPVWKKTNLGMETLDFEQMPQRI</sequence>
<keyword evidence="3" id="KW-1185">Reference proteome</keyword>
<feature type="region of interest" description="Disordered" evidence="1">
    <location>
        <begin position="1"/>
        <end position="67"/>
    </location>
</feature>
<feature type="compositionally biased region" description="Polar residues" evidence="1">
    <location>
        <begin position="157"/>
        <end position="166"/>
    </location>
</feature>
<proteinExistence type="predicted"/>
<protein>
    <submittedName>
        <fullName evidence="2">Uncharacterized protein</fullName>
    </submittedName>
</protein>
<gene>
    <name evidence="2" type="ORF">EWM64_g2085</name>
</gene>
<dbReference type="CDD" id="cd21075">
    <property type="entry name" value="DBD_XPA-like"/>
    <property type="match status" value="1"/>
</dbReference>
<reference evidence="2 3" key="1">
    <citation type="submission" date="2019-02" db="EMBL/GenBank/DDBJ databases">
        <title>Genome sequencing of the rare red list fungi Hericium alpestre (H. flagellum).</title>
        <authorList>
            <person name="Buettner E."/>
            <person name="Kellner H."/>
        </authorList>
    </citation>
    <scope>NUCLEOTIDE SEQUENCE [LARGE SCALE GENOMIC DNA]</scope>
    <source>
        <strain evidence="2 3">DSM 108284</strain>
    </source>
</reference>
<evidence type="ECO:0000313" key="3">
    <source>
        <dbReference type="Proteomes" id="UP000298061"/>
    </source>
</evidence>
<accession>A0A4Z0A4G1</accession>
<feature type="compositionally biased region" description="Low complexity" evidence="1">
    <location>
        <begin position="138"/>
        <end position="156"/>
    </location>
</feature>
<organism evidence="2 3">
    <name type="scientific">Hericium alpestre</name>
    <dbReference type="NCBI Taxonomy" id="135208"/>
    <lineage>
        <taxon>Eukaryota</taxon>
        <taxon>Fungi</taxon>
        <taxon>Dikarya</taxon>
        <taxon>Basidiomycota</taxon>
        <taxon>Agaricomycotina</taxon>
        <taxon>Agaricomycetes</taxon>
        <taxon>Russulales</taxon>
        <taxon>Hericiaceae</taxon>
        <taxon>Hericium</taxon>
    </lineage>
</organism>
<feature type="compositionally biased region" description="Basic and acidic residues" evidence="1">
    <location>
        <begin position="50"/>
        <end position="67"/>
    </location>
</feature>
<dbReference type="Proteomes" id="UP000298061">
    <property type="component" value="Unassembled WGS sequence"/>
</dbReference>
<comment type="caution">
    <text evidence="2">The sequence shown here is derived from an EMBL/GenBank/DDBJ whole genome shotgun (WGS) entry which is preliminary data.</text>
</comment>
<evidence type="ECO:0000313" key="2">
    <source>
        <dbReference type="EMBL" id="TFY81926.1"/>
    </source>
</evidence>
<name>A0A4Z0A4G1_9AGAM</name>
<dbReference type="AlphaFoldDB" id="A0A4Z0A4G1"/>
<dbReference type="EMBL" id="SFCI01000160">
    <property type="protein sequence ID" value="TFY81926.1"/>
    <property type="molecule type" value="Genomic_DNA"/>
</dbReference>
<feature type="compositionally biased region" description="Polar residues" evidence="1">
    <location>
        <begin position="115"/>
        <end position="137"/>
    </location>
</feature>
<feature type="region of interest" description="Disordered" evidence="1">
    <location>
        <begin position="107"/>
        <end position="170"/>
    </location>
</feature>
<dbReference type="OrthoDB" id="3058642at2759"/>